<organism evidence="1 2">
    <name type="scientific">Inconstantimicrobium mannanitabidum</name>
    <dbReference type="NCBI Taxonomy" id="1604901"/>
    <lineage>
        <taxon>Bacteria</taxon>
        <taxon>Bacillati</taxon>
        <taxon>Bacillota</taxon>
        <taxon>Clostridia</taxon>
        <taxon>Eubacteriales</taxon>
        <taxon>Clostridiaceae</taxon>
        <taxon>Inconstantimicrobium</taxon>
    </lineage>
</organism>
<reference evidence="1" key="1">
    <citation type="journal article" date="2025" name="Int. J. Syst. Evol. Microbiol.">
        <title>Inconstantimicrobium mannanitabidum sp. nov., a novel member of the family Clostridiaceae isolated from anoxic soil under the treatment of reductive soil disinfestation.</title>
        <authorList>
            <person name="Ueki A."/>
            <person name="Tonouchi A."/>
            <person name="Honma S."/>
            <person name="Kaku N."/>
            <person name="Ueki K."/>
        </authorList>
    </citation>
    <scope>NUCLEOTIDE SEQUENCE</scope>
    <source>
        <strain evidence="1">TW13</strain>
    </source>
</reference>
<dbReference type="Proteomes" id="UP001058074">
    <property type="component" value="Unassembled WGS sequence"/>
</dbReference>
<keyword evidence="2" id="KW-1185">Reference proteome</keyword>
<gene>
    <name evidence="1" type="ORF">rsdtw13_03340</name>
</gene>
<dbReference type="EMBL" id="BROD01000001">
    <property type="protein sequence ID" value="GKX65076.1"/>
    <property type="molecule type" value="Genomic_DNA"/>
</dbReference>
<protein>
    <submittedName>
        <fullName evidence="1">Uncharacterized protein</fullName>
    </submittedName>
</protein>
<name>A0ACB5R7Q8_9CLOT</name>
<sequence length="140" mass="16422">MLRRNEIVIFITLIFIIIFCTAGLIYLNNYYKDNTQLISVYNDKQINEVKKIAFKALTPDVLSGFSGDYANSQIGKFVLTKEFKNIPPFNGDCYERYAGKGVYVVTFRYKENGKHLPYIVYIDEQTKRVIGIRRWYVYSN</sequence>
<proteinExistence type="predicted"/>
<accession>A0ACB5R7Q8</accession>
<comment type="caution">
    <text evidence="1">The sequence shown here is derived from an EMBL/GenBank/DDBJ whole genome shotgun (WGS) entry which is preliminary data.</text>
</comment>
<evidence type="ECO:0000313" key="1">
    <source>
        <dbReference type="EMBL" id="GKX65076.1"/>
    </source>
</evidence>
<evidence type="ECO:0000313" key="2">
    <source>
        <dbReference type="Proteomes" id="UP001058074"/>
    </source>
</evidence>